<evidence type="ECO:0000259" key="7">
    <source>
        <dbReference type="Pfam" id="PF00697"/>
    </source>
</evidence>
<reference evidence="8 9" key="1">
    <citation type="submission" date="2019-02" db="EMBL/GenBank/DDBJ databases">
        <title>Genomic Encyclopedia of Archaeal and Bacterial Type Strains, Phase II (KMG-II): from individual species to whole genera.</title>
        <authorList>
            <person name="Goeker M."/>
        </authorList>
    </citation>
    <scope>NUCLEOTIDE SEQUENCE [LARGE SCALE GENOMIC DNA]</scope>
    <source>
        <strain evidence="8 9">DSM 21411</strain>
    </source>
</reference>
<dbReference type="OrthoDB" id="941905at2"/>
<evidence type="ECO:0000313" key="9">
    <source>
        <dbReference type="Proteomes" id="UP000292209"/>
    </source>
</evidence>
<dbReference type="RefSeq" id="WP_130275905.1">
    <property type="nucleotide sequence ID" value="NZ_SGXG01000001.1"/>
</dbReference>
<evidence type="ECO:0000256" key="2">
    <source>
        <dbReference type="ARBA" id="ARBA00012572"/>
    </source>
</evidence>
<keyword evidence="3" id="KW-0028">Amino-acid biosynthesis</keyword>
<dbReference type="InterPro" id="IPR001240">
    <property type="entry name" value="PRAI_dom"/>
</dbReference>
<gene>
    <name evidence="8" type="ORF">BC751_2675</name>
</gene>
<keyword evidence="5" id="KW-0057">Aromatic amino acid biosynthesis</keyword>
<dbReference type="SUPFAM" id="SSF51366">
    <property type="entry name" value="Ribulose-phoshate binding barrel"/>
    <property type="match status" value="1"/>
</dbReference>
<keyword evidence="6 8" id="KW-0413">Isomerase</keyword>
<comment type="caution">
    <text evidence="8">The sequence shown here is derived from an EMBL/GenBank/DDBJ whole genome shotgun (WGS) entry which is preliminary data.</text>
</comment>
<organism evidence="8 9">
    <name type="scientific">Cecembia calidifontis</name>
    <dbReference type="NCBI Taxonomy" id="1187080"/>
    <lineage>
        <taxon>Bacteria</taxon>
        <taxon>Pseudomonadati</taxon>
        <taxon>Bacteroidota</taxon>
        <taxon>Cytophagia</taxon>
        <taxon>Cytophagales</taxon>
        <taxon>Cyclobacteriaceae</taxon>
        <taxon>Cecembia</taxon>
    </lineage>
</organism>
<proteinExistence type="predicted"/>
<name>A0A4Q7PBK3_9BACT</name>
<sequence length="208" mass="23483">MALRTFVKISSVNNLSDARYCAGMQVNLMGFNLEENNKNYTSPEKFREITDWLSGVEFVAEFESAHPDSILKKLSHYEGFQYIQIKEDIHVNLLANTAYSLILLKEIQNLNELEELIKKAPSYNQFDITILLTSPLLEINNAFEEKIKELASICPVLLGFGLEAENVLQLIEKTGVKGIALEGGDEIKPGLKDFDDLAEILEILEIED</sequence>
<dbReference type="Gene3D" id="3.20.20.70">
    <property type="entry name" value="Aldolase class I"/>
    <property type="match status" value="1"/>
</dbReference>
<dbReference type="GO" id="GO:0004640">
    <property type="term" value="F:phosphoribosylanthranilate isomerase activity"/>
    <property type="evidence" value="ECO:0007669"/>
    <property type="project" value="UniProtKB-EC"/>
</dbReference>
<dbReference type="InterPro" id="IPR013785">
    <property type="entry name" value="Aldolase_TIM"/>
</dbReference>
<dbReference type="AlphaFoldDB" id="A0A4Q7PBK3"/>
<dbReference type="Proteomes" id="UP000292209">
    <property type="component" value="Unassembled WGS sequence"/>
</dbReference>
<dbReference type="UniPathway" id="UPA00035">
    <property type="reaction ID" value="UER00042"/>
</dbReference>
<evidence type="ECO:0000256" key="4">
    <source>
        <dbReference type="ARBA" id="ARBA00022822"/>
    </source>
</evidence>
<feature type="domain" description="N-(5'phosphoribosyl) anthranilate isomerase (PRAI)" evidence="7">
    <location>
        <begin position="8"/>
        <end position="201"/>
    </location>
</feature>
<evidence type="ECO:0000256" key="1">
    <source>
        <dbReference type="ARBA" id="ARBA00004664"/>
    </source>
</evidence>
<evidence type="ECO:0000313" key="8">
    <source>
        <dbReference type="EMBL" id="RZS97078.1"/>
    </source>
</evidence>
<dbReference type="InterPro" id="IPR011060">
    <property type="entry name" value="RibuloseP-bd_barrel"/>
</dbReference>
<keyword evidence="9" id="KW-1185">Reference proteome</keyword>
<accession>A0A4Q7PBK3</accession>
<evidence type="ECO:0000256" key="6">
    <source>
        <dbReference type="ARBA" id="ARBA00023235"/>
    </source>
</evidence>
<comment type="pathway">
    <text evidence="1">Amino-acid biosynthesis; L-tryptophan biosynthesis; L-tryptophan from chorismate: step 3/5.</text>
</comment>
<evidence type="ECO:0000256" key="3">
    <source>
        <dbReference type="ARBA" id="ARBA00022605"/>
    </source>
</evidence>
<dbReference type="EMBL" id="SGXG01000001">
    <property type="protein sequence ID" value="RZS97078.1"/>
    <property type="molecule type" value="Genomic_DNA"/>
</dbReference>
<evidence type="ECO:0000256" key="5">
    <source>
        <dbReference type="ARBA" id="ARBA00023141"/>
    </source>
</evidence>
<dbReference type="GO" id="GO:0000162">
    <property type="term" value="P:L-tryptophan biosynthetic process"/>
    <property type="evidence" value="ECO:0007669"/>
    <property type="project" value="UniProtKB-UniPathway"/>
</dbReference>
<protein>
    <recommendedName>
        <fullName evidence="2">phosphoribosylanthranilate isomerase</fullName>
        <ecNumber evidence="2">5.3.1.24</ecNumber>
    </recommendedName>
</protein>
<dbReference type="EC" id="5.3.1.24" evidence="2"/>
<dbReference type="Pfam" id="PF00697">
    <property type="entry name" value="PRAI"/>
    <property type="match status" value="1"/>
</dbReference>
<keyword evidence="4" id="KW-0822">Tryptophan biosynthesis</keyword>